<dbReference type="AlphaFoldDB" id="A0A9J6CP03"/>
<evidence type="ECO:0000313" key="3">
    <source>
        <dbReference type="Proteomes" id="UP001107558"/>
    </source>
</evidence>
<comment type="caution">
    <text evidence="2">The sequence shown here is derived from an EMBL/GenBank/DDBJ whole genome shotgun (WGS) entry which is preliminary data.</text>
</comment>
<keyword evidence="3" id="KW-1185">Reference proteome</keyword>
<reference evidence="2" key="1">
    <citation type="submission" date="2021-03" db="EMBL/GenBank/DDBJ databases">
        <title>Chromosome level genome of the anhydrobiotic midge Polypedilum vanderplanki.</title>
        <authorList>
            <person name="Yoshida Y."/>
            <person name="Kikawada T."/>
            <person name="Gusev O."/>
        </authorList>
    </citation>
    <scope>NUCLEOTIDE SEQUENCE</scope>
    <source>
        <strain evidence="2">NIAS01</strain>
        <tissue evidence="2">Whole body or cell culture</tissue>
    </source>
</reference>
<dbReference type="PROSITE" id="PS51257">
    <property type="entry name" value="PROKAR_LIPOPROTEIN"/>
    <property type="match status" value="1"/>
</dbReference>
<name>A0A9J6CP03_POLVA</name>
<keyword evidence="1" id="KW-0732">Signal</keyword>
<protein>
    <recommendedName>
        <fullName evidence="4">Lipoprotein</fullName>
    </recommendedName>
</protein>
<proteinExistence type="predicted"/>
<feature type="chain" id="PRO_5039930315" description="Lipoprotein" evidence="1">
    <location>
        <begin position="19"/>
        <end position="267"/>
    </location>
</feature>
<dbReference type="Proteomes" id="UP001107558">
    <property type="component" value="Chromosome 1"/>
</dbReference>
<accession>A0A9J6CP03</accession>
<dbReference type="EMBL" id="JADBJN010000001">
    <property type="protein sequence ID" value="KAG5683342.1"/>
    <property type="molecule type" value="Genomic_DNA"/>
</dbReference>
<feature type="signal peptide" evidence="1">
    <location>
        <begin position="1"/>
        <end position="18"/>
    </location>
</feature>
<organism evidence="2 3">
    <name type="scientific">Polypedilum vanderplanki</name>
    <name type="common">Sleeping chironomid midge</name>
    <dbReference type="NCBI Taxonomy" id="319348"/>
    <lineage>
        <taxon>Eukaryota</taxon>
        <taxon>Metazoa</taxon>
        <taxon>Ecdysozoa</taxon>
        <taxon>Arthropoda</taxon>
        <taxon>Hexapoda</taxon>
        <taxon>Insecta</taxon>
        <taxon>Pterygota</taxon>
        <taxon>Neoptera</taxon>
        <taxon>Endopterygota</taxon>
        <taxon>Diptera</taxon>
        <taxon>Nematocera</taxon>
        <taxon>Chironomoidea</taxon>
        <taxon>Chironomidae</taxon>
        <taxon>Chironominae</taxon>
        <taxon>Polypedilum</taxon>
        <taxon>Polypedilum</taxon>
    </lineage>
</organism>
<gene>
    <name evidence="2" type="ORF">PVAND_012628</name>
</gene>
<sequence length="267" mass="31209">MFFKKSLWLLVLVAVVSCKNVPQYDNQFTNAKMNCFIKHLKNEKLLRDNFEEFPSQNNFNVSSCEKYVTAVEDFYYQRVKNGSSFSVETPDFQDILQHQGDCIEKNLRDENYGDLILKSLVYDALKPLTADLSLERNQTVTRLQNALSKAISDCTFTALYDQYIEIRRHNYCARKYVVENDIMGLRHFNLTLNPFHIDVKEVNCKNIIEGLVDDIASDDNAINKMDALQLLSHEWAVIFLTEINVTKEEREEEEKKYEEELHNIPIV</sequence>
<evidence type="ECO:0008006" key="4">
    <source>
        <dbReference type="Google" id="ProtNLM"/>
    </source>
</evidence>
<evidence type="ECO:0000313" key="2">
    <source>
        <dbReference type="EMBL" id="KAG5683342.1"/>
    </source>
</evidence>
<evidence type="ECO:0000256" key="1">
    <source>
        <dbReference type="SAM" id="SignalP"/>
    </source>
</evidence>
<dbReference type="OrthoDB" id="10420377at2759"/>